<feature type="coiled-coil region" evidence="1">
    <location>
        <begin position="323"/>
        <end position="354"/>
    </location>
</feature>
<dbReference type="OrthoDB" id="3440338at2759"/>
<reference evidence="2" key="1">
    <citation type="journal article" date="2020" name="Stud. Mycol.">
        <title>101 Dothideomycetes genomes: a test case for predicting lifestyles and emergence of pathogens.</title>
        <authorList>
            <person name="Haridas S."/>
            <person name="Albert R."/>
            <person name="Binder M."/>
            <person name="Bloem J."/>
            <person name="Labutti K."/>
            <person name="Salamov A."/>
            <person name="Andreopoulos B."/>
            <person name="Baker S."/>
            <person name="Barry K."/>
            <person name="Bills G."/>
            <person name="Bluhm B."/>
            <person name="Cannon C."/>
            <person name="Castanera R."/>
            <person name="Culley D."/>
            <person name="Daum C."/>
            <person name="Ezra D."/>
            <person name="Gonzalez J."/>
            <person name="Henrissat B."/>
            <person name="Kuo A."/>
            <person name="Liang C."/>
            <person name="Lipzen A."/>
            <person name="Lutzoni F."/>
            <person name="Magnuson J."/>
            <person name="Mondo S."/>
            <person name="Nolan M."/>
            <person name="Ohm R."/>
            <person name="Pangilinan J."/>
            <person name="Park H.-J."/>
            <person name="Ramirez L."/>
            <person name="Alfaro M."/>
            <person name="Sun H."/>
            <person name="Tritt A."/>
            <person name="Yoshinaga Y."/>
            <person name="Zwiers L.-H."/>
            <person name="Turgeon B."/>
            <person name="Goodwin S."/>
            <person name="Spatafora J."/>
            <person name="Crous P."/>
            <person name="Grigoriev I."/>
        </authorList>
    </citation>
    <scope>NUCLEOTIDE SEQUENCE</scope>
    <source>
        <strain evidence="2">CBS 473.64</strain>
    </source>
</reference>
<gene>
    <name evidence="2" type="ORF">P280DRAFT_453479</name>
</gene>
<protein>
    <submittedName>
        <fullName evidence="2">Uncharacterized protein</fullName>
    </submittedName>
</protein>
<evidence type="ECO:0000313" key="3">
    <source>
        <dbReference type="Proteomes" id="UP000799753"/>
    </source>
</evidence>
<proteinExistence type="predicted"/>
<sequence>MVTTRRKTYGEAPARLSTLSDRRRRWAALLRGKHYQPVIAEVLEQELPKYATSALFLPNSMASITRECVLILASAPLIFAAAVEGTLTQRFLVDVDLQREYQVIQERAHIQPSIYLQLLADEHGTPPTAKQYLIIRERMLQYVSSGTEYQELAWAIDNITPPNVAHSATITGYRKYLWTKKRSPAHLERIFRLSTGIMDRYNSIPPSDRTDPLPFPPCECGYSYNSHIRLAQHRNRQSSNYVMNLIEDICGHLHNTSQFTQRFSMHQYIIYLIFHPEQAAIAEIFCSGLLQVWVDDGGGVNAYPAGRSVASASRISVLEWAAHERWTEENTELRENLRVQMERLERDVKGLDDEVGEVWREALDEERVNGEELRDGDYVPDE</sequence>
<name>A0A6A6RWS5_9PLEO</name>
<dbReference type="AlphaFoldDB" id="A0A6A6RWS5"/>
<dbReference type="Proteomes" id="UP000799753">
    <property type="component" value="Unassembled WGS sequence"/>
</dbReference>
<keyword evidence="1" id="KW-0175">Coiled coil</keyword>
<accession>A0A6A6RWS5</accession>
<dbReference type="EMBL" id="MU006786">
    <property type="protein sequence ID" value="KAF2639585.1"/>
    <property type="molecule type" value="Genomic_DNA"/>
</dbReference>
<organism evidence="2 3">
    <name type="scientific">Massarina eburnea CBS 473.64</name>
    <dbReference type="NCBI Taxonomy" id="1395130"/>
    <lineage>
        <taxon>Eukaryota</taxon>
        <taxon>Fungi</taxon>
        <taxon>Dikarya</taxon>
        <taxon>Ascomycota</taxon>
        <taxon>Pezizomycotina</taxon>
        <taxon>Dothideomycetes</taxon>
        <taxon>Pleosporomycetidae</taxon>
        <taxon>Pleosporales</taxon>
        <taxon>Massarineae</taxon>
        <taxon>Massarinaceae</taxon>
        <taxon>Massarina</taxon>
    </lineage>
</organism>
<keyword evidence="3" id="KW-1185">Reference proteome</keyword>
<evidence type="ECO:0000256" key="1">
    <source>
        <dbReference type="SAM" id="Coils"/>
    </source>
</evidence>
<evidence type="ECO:0000313" key="2">
    <source>
        <dbReference type="EMBL" id="KAF2639585.1"/>
    </source>
</evidence>